<dbReference type="EMBL" id="JAWDIE010000005">
    <property type="protein sequence ID" value="MEJ7137619.1"/>
    <property type="molecule type" value="Genomic_DNA"/>
</dbReference>
<accession>A0ACC6P062</accession>
<evidence type="ECO:0000313" key="2">
    <source>
        <dbReference type="Proteomes" id="UP001364695"/>
    </source>
</evidence>
<reference evidence="1" key="1">
    <citation type="submission" date="2023-10" db="EMBL/GenBank/DDBJ databases">
        <title>Amphibacter perezi, gen. nov., sp. nov. a novel taxa of the family Comamonadaceae, class Betaproteobacteria isolated from the skin microbiota of Pelophylax perezi from different populations.</title>
        <authorList>
            <person name="Costa S."/>
            <person name="Proenca D.N."/>
            <person name="Lopes I."/>
            <person name="Morais P.V."/>
        </authorList>
    </citation>
    <scope>NUCLEOTIDE SEQUENCE</scope>
    <source>
        <strain evidence="1">SL12-8</strain>
    </source>
</reference>
<organism evidence="1 2">
    <name type="scientific">Amphibiibacter pelophylacis</name>
    <dbReference type="NCBI Taxonomy" id="1799477"/>
    <lineage>
        <taxon>Bacteria</taxon>
        <taxon>Pseudomonadati</taxon>
        <taxon>Pseudomonadota</taxon>
        <taxon>Betaproteobacteria</taxon>
        <taxon>Burkholderiales</taxon>
        <taxon>Sphaerotilaceae</taxon>
        <taxon>Amphibiibacter</taxon>
    </lineage>
</organism>
<name>A0ACC6P062_9BURK</name>
<gene>
    <name evidence="1" type="ORF">RV045_04125</name>
</gene>
<comment type="caution">
    <text evidence="1">The sequence shown here is derived from an EMBL/GenBank/DDBJ whole genome shotgun (WGS) entry which is preliminary data.</text>
</comment>
<sequence length="236" mass="25430">MGAYLISILHGAWLTLELAVASTVVAVLLGLVAATAKLSSRALPRTLAGVYSTVIRGIPDLVLMLLIFYGGQIGLNAALTAVGYTDYVEIDPFWAGVLTLGFIYGAYMCETFRGGILAIPRGQIEAGMAYGLSAWQVFVRITFPQLVRLALASFTNNWLVLLKSTALVSLLGLQDMTLLAKQAAAAARDQIPAAPMLFFLFTALIYLVITSVSLLGLRVLERRYDLGVKRSHFDGV</sequence>
<proteinExistence type="predicted"/>
<evidence type="ECO:0000313" key="1">
    <source>
        <dbReference type="EMBL" id="MEJ7137619.1"/>
    </source>
</evidence>
<dbReference type="Proteomes" id="UP001364695">
    <property type="component" value="Unassembled WGS sequence"/>
</dbReference>
<keyword evidence="2" id="KW-1185">Reference proteome</keyword>
<protein>
    <submittedName>
        <fullName evidence="1">ABC transporter permease subunit</fullName>
    </submittedName>
</protein>